<sequence length="97" mass="11066">MLTPQGNRFLTELPRPQLGIISRHDCQPSTLPHVRVSIPLRGVPARGVVTCLGEWRRPHQDLGVCVITGMRGQHCRLVATHFHPSNMLLRRCRRPYL</sequence>
<name>W7TJU5_9STRA</name>
<gene>
    <name evidence="1" type="ORF">Naga_100031g14</name>
</gene>
<reference evidence="1 2" key="1">
    <citation type="journal article" date="2014" name="Mol. Plant">
        <title>Chromosome Scale Genome Assembly and Transcriptome Profiling of Nannochloropsis gaditana in Nitrogen Depletion.</title>
        <authorList>
            <person name="Corteggiani Carpinelli E."/>
            <person name="Telatin A."/>
            <person name="Vitulo N."/>
            <person name="Forcato C."/>
            <person name="D'Angelo M."/>
            <person name="Schiavon R."/>
            <person name="Vezzi A."/>
            <person name="Giacometti G.M."/>
            <person name="Morosinotto T."/>
            <person name="Valle G."/>
        </authorList>
    </citation>
    <scope>NUCLEOTIDE SEQUENCE [LARGE SCALE GENOMIC DNA]</scope>
    <source>
        <strain evidence="1 2">B-31</strain>
    </source>
</reference>
<evidence type="ECO:0000313" key="2">
    <source>
        <dbReference type="Proteomes" id="UP000019335"/>
    </source>
</evidence>
<keyword evidence="2" id="KW-1185">Reference proteome</keyword>
<accession>W7TJU5</accession>
<evidence type="ECO:0000313" key="1">
    <source>
        <dbReference type="EMBL" id="EWM26377.1"/>
    </source>
</evidence>
<proteinExistence type="predicted"/>
<organism evidence="1 2">
    <name type="scientific">Nannochloropsis gaditana</name>
    <dbReference type="NCBI Taxonomy" id="72520"/>
    <lineage>
        <taxon>Eukaryota</taxon>
        <taxon>Sar</taxon>
        <taxon>Stramenopiles</taxon>
        <taxon>Ochrophyta</taxon>
        <taxon>Eustigmatophyceae</taxon>
        <taxon>Eustigmatales</taxon>
        <taxon>Monodopsidaceae</taxon>
        <taxon>Nannochloropsis</taxon>
    </lineage>
</organism>
<dbReference type="OrthoDB" id="213006at2759"/>
<dbReference type="EMBL" id="AZIL01000687">
    <property type="protein sequence ID" value="EWM26377.1"/>
    <property type="molecule type" value="Genomic_DNA"/>
</dbReference>
<dbReference type="AlphaFoldDB" id="W7TJU5"/>
<protein>
    <submittedName>
        <fullName evidence="1">Uncharacterized protein</fullName>
    </submittedName>
</protein>
<dbReference type="Proteomes" id="UP000019335">
    <property type="component" value="Chromosome 9"/>
</dbReference>
<comment type="caution">
    <text evidence="1">The sequence shown here is derived from an EMBL/GenBank/DDBJ whole genome shotgun (WGS) entry which is preliminary data.</text>
</comment>